<proteinExistence type="predicted"/>
<organism evidence="1 2">
    <name type="scientific">Rhynchophorus ferrugineus</name>
    <name type="common">Red palm weevil</name>
    <name type="synonym">Curculio ferrugineus</name>
    <dbReference type="NCBI Taxonomy" id="354439"/>
    <lineage>
        <taxon>Eukaryota</taxon>
        <taxon>Metazoa</taxon>
        <taxon>Ecdysozoa</taxon>
        <taxon>Arthropoda</taxon>
        <taxon>Hexapoda</taxon>
        <taxon>Insecta</taxon>
        <taxon>Pterygota</taxon>
        <taxon>Neoptera</taxon>
        <taxon>Endopterygota</taxon>
        <taxon>Coleoptera</taxon>
        <taxon>Polyphaga</taxon>
        <taxon>Cucujiformia</taxon>
        <taxon>Curculionidae</taxon>
        <taxon>Dryophthorinae</taxon>
        <taxon>Rhynchophorus</taxon>
    </lineage>
</organism>
<evidence type="ECO:0000313" key="1">
    <source>
        <dbReference type="EMBL" id="KAF7283572.1"/>
    </source>
</evidence>
<dbReference type="AlphaFoldDB" id="A0A834IZR4"/>
<accession>A0A834IZR4</accession>
<protein>
    <submittedName>
        <fullName evidence="1">Uncharacterized protein</fullName>
    </submittedName>
</protein>
<comment type="caution">
    <text evidence="1">The sequence shown here is derived from an EMBL/GenBank/DDBJ whole genome shotgun (WGS) entry which is preliminary data.</text>
</comment>
<dbReference type="Proteomes" id="UP000625711">
    <property type="component" value="Unassembled WGS sequence"/>
</dbReference>
<name>A0A834IZR4_RHYFE</name>
<dbReference type="OrthoDB" id="6333371at2759"/>
<keyword evidence="2" id="KW-1185">Reference proteome</keyword>
<gene>
    <name evidence="1" type="ORF">GWI33_023364</name>
</gene>
<dbReference type="EMBL" id="JAACXV010000097">
    <property type="protein sequence ID" value="KAF7283572.1"/>
    <property type="molecule type" value="Genomic_DNA"/>
</dbReference>
<reference evidence="1" key="1">
    <citation type="submission" date="2020-08" db="EMBL/GenBank/DDBJ databases">
        <title>Genome sequencing and assembly of the red palm weevil Rhynchophorus ferrugineus.</title>
        <authorList>
            <person name="Dias G.B."/>
            <person name="Bergman C.M."/>
            <person name="Manee M."/>
        </authorList>
    </citation>
    <scope>NUCLEOTIDE SEQUENCE</scope>
    <source>
        <strain evidence="1">AA-2017</strain>
        <tissue evidence="1">Whole larva</tissue>
    </source>
</reference>
<sequence length="125" mass="14137">MLTASANNLRSWQNATTINISAYKGQQMVCEKCSTRKHPSRELFRSESFLEMILYPSHFHNGRLTLKCVAQIGDLYQQDTDVTFTNVKDPIPARVTQTTSGNGIQKHSSSMSIIIYSVIIYLYVS</sequence>
<evidence type="ECO:0000313" key="2">
    <source>
        <dbReference type="Proteomes" id="UP000625711"/>
    </source>
</evidence>